<reference evidence="1 2" key="1">
    <citation type="submission" date="2015-09" db="EMBL/GenBank/DDBJ databases">
        <authorList>
            <consortium name="Swine Surveillance"/>
        </authorList>
    </citation>
    <scope>NUCLEOTIDE SEQUENCE [LARGE SCALE GENOMIC DNA]</scope>
    <source>
        <strain evidence="1 2">CECT 4292</strain>
    </source>
</reference>
<proteinExistence type="predicted"/>
<gene>
    <name evidence="1" type="ORF">RUA4292_00733</name>
</gene>
<evidence type="ECO:0000313" key="1">
    <source>
        <dbReference type="EMBL" id="CUH46567.1"/>
    </source>
</evidence>
<dbReference type="AlphaFoldDB" id="A0A0P1EC18"/>
<protein>
    <submittedName>
        <fullName evidence="1">Uncharacterized protein</fullName>
    </submittedName>
</protein>
<evidence type="ECO:0000313" key="2">
    <source>
        <dbReference type="Proteomes" id="UP000050783"/>
    </source>
</evidence>
<organism evidence="1 2">
    <name type="scientific">Ruegeria atlantica</name>
    <dbReference type="NCBI Taxonomy" id="81569"/>
    <lineage>
        <taxon>Bacteria</taxon>
        <taxon>Pseudomonadati</taxon>
        <taxon>Pseudomonadota</taxon>
        <taxon>Alphaproteobacteria</taxon>
        <taxon>Rhodobacterales</taxon>
        <taxon>Roseobacteraceae</taxon>
        <taxon>Ruegeria</taxon>
    </lineage>
</organism>
<name>A0A0P1EC18_9RHOB</name>
<accession>A0A0P1EC18</accession>
<dbReference type="EMBL" id="CYPU01000013">
    <property type="protein sequence ID" value="CUH46567.1"/>
    <property type="molecule type" value="Genomic_DNA"/>
</dbReference>
<dbReference type="Proteomes" id="UP000050783">
    <property type="component" value="Unassembled WGS sequence"/>
</dbReference>
<sequence>MFDLLPLGKATEDQFFQKAGVYEVKALVDAQRQHRRCGFDIVAQDISKVLCPGHTTHFRNMRSRRLV</sequence>